<evidence type="ECO:0000259" key="3">
    <source>
        <dbReference type="PROSITE" id="PS51462"/>
    </source>
</evidence>
<dbReference type="SUPFAM" id="SSF55811">
    <property type="entry name" value="Nudix"/>
    <property type="match status" value="1"/>
</dbReference>
<keyword evidence="2" id="KW-0378">Hydrolase</keyword>
<sequence>MAYVGSYVWQLRQAVGSQLLLLPGAQIVVVDELDRVLFQRRRDSGLWEFPAGSAEPGMSFRQTAAQELFEEAGLRVDPADLVPFGSLSEPEVHVISYPNGDRVHAFALCFEARCWSGELTPGVDEVVEAAFFEEAPDPPQPQTLVVWETYQAYRATGLFQGR</sequence>
<dbReference type="Gene3D" id="3.90.79.10">
    <property type="entry name" value="Nucleoside Triphosphate Pyrophosphohydrolase"/>
    <property type="match status" value="1"/>
</dbReference>
<reference evidence="4 5" key="1">
    <citation type="journal article" date="2019" name="Int. J. Syst. Evol. Microbiol.">
        <title>The Global Catalogue of Microorganisms (GCM) 10K type strain sequencing project: providing services to taxonomists for standard genome sequencing and annotation.</title>
        <authorList>
            <consortium name="The Broad Institute Genomics Platform"/>
            <consortium name="The Broad Institute Genome Sequencing Center for Infectious Disease"/>
            <person name="Wu L."/>
            <person name="Ma J."/>
        </authorList>
    </citation>
    <scope>NUCLEOTIDE SEQUENCE [LARGE SCALE GENOMIC DNA]</scope>
    <source>
        <strain evidence="4 5">JCM 14969</strain>
    </source>
</reference>
<protein>
    <submittedName>
        <fullName evidence="4">NUDIX domain-containing protein</fullName>
    </submittedName>
</protein>
<organism evidence="4 5">
    <name type="scientific">Kribbella sancticallisti</name>
    <dbReference type="NCBI Taxonomy" id="460087"/>
    <lineage>
        <taxon>Bacteria</taxon>
        <taxon>Bacillati</taxon>
        <taxon>Actinomycetota</taxon>
        <taxon>Actinomycetes</taxon>
        <taxon>Propionibacteriales</taxon>
        <taxon>Kribbellaceae</taxon>
        <taxon>Kribbella</taxon>
    </lineage>
</organism>
<gene>
    <name evidence="4" type="ORF">GCM10009789_85260</name>
</gene>
<comment type="cofactor">
    <cofactor evidence="1">
        <name>Mg(2+)</name>
        <dbReference type="ChEBI" id="CHEBI:18420"/>
    </cofactor>
</comment>
<evidence type="ECO:0000256" key="2">
    <source>
        <dbReference type="ARBA" id="ARBA00022801"/>
    </source>
</evidence>
<dbReference type="EMBL" id="BAAAOS010000069">
    <property type="protein sequence ID" value="GAA1618314.1"/>
    <property type="molecule type" value="Genomic_DNA"/>
</dbReference>
<comment type="caution">
    <text evidence="4">The sequence shown here is derived from an EMBL/GenBank/DDBJ whole genome shotgun (WGS) entry which is preliminary data.</text>
</comment>
<dbReference type="Proteomes" id="UP001500393">
    <property type="component" value="Unassembled WGS sequence"/>
</dbReference>
<dbReference type="PANTHER" id="PTHR43046:SF14">
    <property type="entry name" value="MUTT_NUDIX FAMILY PROTEIN"/>
    <property type="match status" value="1"/>
</dbReference>
<feature type="domain" description="Nudix hydrolase" evidence="3">
    <location>
        <begin position="20"/>
        <end position="158"/>
    </location>
</feature>
<keyword evidence="5" id="KW-1185">Reference proteome</keyword>
<dbReference type="InterPro" id="IPR015797">
    <property type="entry name" value="NUDIX_hydrolase-like_dom_sf"/>
</dbReference>
<dbReference type="PANTHER" id="PTHR43046">
    <property type="entry name" value="GDP-MANNOSE MANNOSYL HYDROLASE"/>
    <property type="match status" value="1"/>
</dbReference>
<dbReference type="RefSeq" id="WP_344222502.1">
    <property type="nucleotide sequence ID" value="NZ_BAAAOS010000069.1"/>
</dbReference>
<dbReference type="Pfam" id="PF00293">
    <property type="entry name" value="NUDIX"/>
    <property type="match status" value="1"/>
</dbReference>
<name>A0ABN2EUF9_9ACTN</name>
<dbReference type="InterPro" id="IPR000086">
    <property type="entry name" value="NUDIX_hydrolase_dom"/>
</dbReference>
<evidence type="ECO:0000256" key="1">
    <source>
        <dbReference type="ARBA" id="ARBA00001946"/>
    </source>
</evidence>
<evidence type="ECO:0000313" key="4">
    <source>
        <dbReference type="EMBL" id="GAA1618314.1"/>
    </source>
</evidence>
<dbReference type="PROSITE" id="PS51462">
    <property type="entry name" value="NUDIX"/>
    <property type="match status" value="1"/>
</dbReference>
<proteinExistence type="predicted"/>
<accession>A0ABN2EUF9</accession>
<evidence type="ECO:0000313" key="5">
    <source>
        <dbReference type="Proteomes" id="UP001500393"/>
    </source>
</evidence>